<reference evidence="2" key="1">
    <citation type="journal article" date="2014" name="Proc. Natl. Acad. Sci. U.S.A.">
        <title>Extensive sampling of basidiomycete genomes demonstrates inadequacy of the white-rot/brown-rot paradigm for wood decay fungi.</title>
        <authorList>
            <person name="Riley R."/>
            <person name="Salamov A.A."/>
            <person name="Brown D.W."/>
            <person name="Nagy L.G."/>
            <person name="Floudas D."/>
            <person name="Held B.W."/>
            <person name="Levasseur A."/>
            <person name="Lombard V."/>
            <person name="Morin E."/>
            <person name="Otillar R."/>
            <person name="Lindquist E.A."/>
            <person name="Sun H."/>
            <person name="LaButti K.M."/>
            <person name="Schmutz J."/>
            <person name="Jabbour D."/>
            <person name="Luo H."/>
            <person name="Baker S.E."/>
            <person name="Pisabarro A.G."/>
            <person name="Walton J.D."/>
            <person name="Blanchette R.A."/>
            <person name="Henrissat B."/>
            <person name="Martin F."/>
            <person name="Cullen D."/>
            <person name="Hibbett D.S."/>
            <person name="Grigoriev I.V."/>
        </authorList>
    </citation>
    <scope>NUCLEOTIDE SEQUENCE [LARGE SCALE GENOMIC DNA]</scope>
    <source>
        <strain evidence="2">PC15</strain>
    </source>
</reference>
<name>A0A067P9U1_PLEO1</name>
<proteinExistence type="predicted"/>
<dbReference type="EMBL" id="KL198004">
    <property type="protein sequence ID" value="KDQ32661.1"/>
    <property type="molecule type" value="Genomic_DNA"/>
</dbReference>
<gene>
    <name evidence="1" type="ORF">PLEOSDRAFT_12493</name>
</gene>
<dbReference type="VEuPathDB" id="FungiDB:PLEOSDRAFT_12493"/>
<accession>A0A067P9U1</accession>
<organism evidence="1 2">
    <name type="scientific">Pleurotus ostreatus (strain PC15)</name>
    <name type="common">Oyster mushroom</name>
    <dbReference type="NCBI Taxonomy" id="1137138"/>
    <lineage>
        <taxon>Eukaryota</taxon>
        <taxon>Fungi</taxon>
        <taxon>Dikarya</taxon>
        <taxon>Basidiomycota</taxon>
        <taxon>Agaricomycotina</taxon>
        <taxon>Agaricomycetes</taxon>
        <taxon>Agaricomycetidae</taxon>
        <taxon>Agaricales</taxon>
        <taxon>Pleurotineae</taxon>
        <taxon>Pleurotaceae</taxon>
        <taxon>Pleurotus</taxon>
    </lineage>
</organism>
<feature type="non-terminal residue" evidence="1">
    <location>
        <position position="52"/>
    </location>
</feature>
<evidence type="ECO:0000313" key="2">
    <source>
        <dbReference type="Proteomes" id="UP000027073"/>
    </source>
</evidence>
<dbReference type="HOGENOM" id="CLU_180191_3_1_1"/>
<dbReference type="Proteomes" id="UP000027073">
    <property type="component" value="Unassembled WGS sequence"/>
</dbReference>
<dbReference type="AlphaFoldDB" id="A0A067P9U1"/>
<sequence>MCHREVSCARFSCGHTSPQGEGNKVDCQSFRCRYSDLHPTACGNCPATCTQW</sequence>
<dbReference type="InParanoid" id="A0A067P9U1"/>
<evidence type="ECO:0000313" key="1">
    <source>
        <dbReference type="EMBL" id="KDQ32661.1"/>
    </source>
</evidence>
<protein>
    <submittedName>
        <fullName evidence="1">Uncharacterized protein</fullName>
    </submittedName>
</protein>